<evidence type="ECO:0000313" key="5">
    <source>
        <dbReference type="EnsemblMetazoa" id="Aqu2.1.29051_001"/>
    </source>
</evidence>
<evidence type="ECO:0000313" key="6">
    <source>
        <dbReference type="Proteomes" id="UP000007879"/>
    </source>
</evidence>
<feature type="binding site" evidence="4">
    <location>
        <position position="136"/>
    </location>
    <ligand>
        <name>substrate</name>
    </ligand>
</feature>
<evidence type="ECO:0000256" key="2">
    <source>
        <dbReference type="ARBA" id="ARBA00022801"/>
    </source>
</evidence>
<dbReference type="Proteomes" id="UP000007879">
    <property type="component" value="Unassembled WGS sequence"/>
</dbReference>
<protein>
    <submittedName>
        <fullName evidence="5">Uncharacterized protein</fullName>
    </submittedName>
</protein>
<feature type="active site" description="Proton donor" evidence="3">
    <location>
        <position position="164"/>
    </location>
</feature>
<dbReference type="GO" id="GO:0045429">
    <property type="term" value="P:positive regulation of nitric oxide biosynthetic process"/>
    <property type="evidence" value="ECO:0007669"/>
    <property type="project" value="TreeGrafter"/>
</dbReference>
<dbReference type="FunFam" id="3.75.10.10:FF:000004">
    <property type="entry name" value="N(G),N(G)-dimethylarginine dimethylaminohydrolase 1"/>
    <property type="match status" value="1"/>
</dbReference>
<dbReference type="GO" id="GO:0016597">
    <property type="term" value="F:amino acid binding"/>
    <property type="evidence" value="ECO:0007669"/>
    <property type="project" value="TreeGrafter"/>
</dbReference>
<dbReference type="OMA" id="RKEADMM"/>
<dbReference type="PANTHER" id="PTHR12737:SF9">
    <property type="entry name" value="DIMETHYLARGININASE"/>
    <property type="match status" value="1"/>
</dbReference>
<feature type="binding site" evidence="4">
    <location>
        <begin position="70"/>
        <end position="71"/>
    </location>
    <ligand>
        <name>substrate</name>
    </ligand>
</feature>
<dbReference type="GO" id="GO:0016403">
    <property type="term" value="F:dimethylargininase activity"/>
    <property type="evidence" value="ECO:0007669"/>
    <property type="project" value="TreeGrafter"/>
</dbReference>
<feature type="binding site" evidence="4">
    <location>
        <position position="21"/>
    </location>
    <ligand>
        <name>substrate</name>
    </ligand>
</feature>
<organism evidence="5">
    <name type="scientific">Amphimedon queenslandica</name>
    <name type="common">Sponge</name>
    <dbReference type="NCBI Taxonomy" id="400682"/>
    <lineage>
        <taxon>Eukaryota</taxon>
        <taxon>Metazoa</taxon>
        <taxon>Porifera</taxon>
        <taxon>Demospongiae</taxon>
        <taxon>Heteroscleromorpha</taxon>
        <taxon>Haplosclerida</taxon>
        <taxon>Niphatidae</taxon>
        <taxon>Amphimedon</taxon>
    </lineage>
</organism>
<keyword evidence="2" id="KW-0378">Hydrolase</keyword>
<dbReference type="Gene3D" id="3.75.10.10">
    <property type="entry name" value="L-arginine/glycine Amidinotransferase, Chain A"/>
    <property type="match status" value="1"/>
</dbReference>
<dbReference type="InterPro" id="IPR033199">
    <property type="entry name" value="DDAH-like"/>
</dbReference>
<sequence>MFRYTKAIVCGVPASLPEAALRLEADAPIVDLELARKQHREYIDVLEKEMGLEIIHIKENEDFPDCVFVEDPLVVCGDTALITIPGHASRRGETIPLKETVLSLGLKVVEMKPPGLMDGGDVLFTGREFFIGLSSRTNEEGIEQLRQCFSDYPVTPIPVSGSLHLKSFCSMASPDVIAIGTSEPAQKSRSIITKEGKFPYEFISLPSNPEANCVFANNVLIHGLGKERSEFDRLSCKKVPLPLPELNKVDGCFTCCSVLIP</sequence>
<feature type="binding site" evidence="4">
    <location>
        <position position="90"/>
    </location>
    <ligand>
        <name>substrate</name>
    </ligand>
</feature>
<evidence type="ECO:0000256" key="4">
    <source>
        <dbReference type="PIRSR" id="PIRSR633199-2"/>
    </source>
</evidence>
<dbReference type="FunCoup" id="A0A1X7UN20">
    <property type="interactions" value="485"/>
</dbReference>
<feature type="binding site" evidence="4">
    <location>
        <position position="249"/>
    </location>
    <ligand>
        <name>substrate</name>
    </ligand>
</feature>
<evidence type="ECO:0000256" key="3">
    <source>
        <dbReference type="PIRSR" id="PIRSR633199-1"/>
    </source>
</evidence>
<reference evidence="6" key="1">
    <citation type="journal article" date="2010" name="Nature">
        <title>The Amphimedon queenslandica genome and the evolution of animal complexity.</title>
        <authorList>
            <person name="Srivastava M."/>
            <person name="Simakov O."/>
            <person name="Chapman J."/>
            <person name="Fahey B."/>
            <person name="Gauthier M.E."/>
            <person name="Mitros T."/>
            <person name="Richards G.S."/>
            <person name="Conaco C."/>
            <person name="Dacre M."/>
            <person name="Hellsten U."/>
            <person name="Larroux C."/>
            <person name="Putnam N.H."/>
            <person name="Stanke M."/>
            <person name="Adamska M."/>
            <person name="Darling A."/>
            <person name="Degnan S.M."/>
            <person name="Oakley T.H."/>
            <person name="Plachetzki D.C."/>
            <person name="Zhai Y."/>
            <person name="Adamski M."/>
            <person name="Calcino A."/>
            <person name="Cummins S.F."/>
            <person name="Goodstein D.M."/>
            <person name="Harris C."/>
            <person name="Jackson D.J."/>
            <person name="Leys S.P."/>
            <person name="Shu S."/>
            <person name="Woodcroft B.J."/>
            <person name="Vervoort M."/>
            <person name="Kosik K.S."/>
            <person name="Manning G."/>
            <person name="Degnan B.M."/>
            <person name="Rokhsar D.S."/>
        </authorList>
    </citation>
    <scope>NUCLEOTIDE SEQUENCE [LARGE SCALE GENOMIC DNA]</scope>
</reference>
<dbReference type="EnsemblMetazoa" id="XM_019997735.1">
    <property type="protein sequence ID" value="XP_019853294.1"/>
    <property type="gene ID" value="LOC100634484"/>
</dbReference>
<feature type="active site" description="Nucleophile" evidence="3">
    <location>
        <position position="255"/>
    </location>
</feature>
<dbReference type="AlphaFoldDB" id="A0A1X7UN20"/>
<dbReference type="PANTHER" id="PTHR12737">
    <property type="entry name" value="DIMETHYLARGININE DIMETHYLAMINOHYDROLASE"/>
    <property type="match status" value="1"/>
</dbReference>
<dbReference type="OrthoDB" id="10016839at2759"/>
<dbReference type="InParanoid" id="A0A1X7UN20"/>
<proteinExistence type="inferred from homology"/>
<accession>A0A1X7UN20</accession>
<feature type="binding site" evidence="4">
    <location>
        <position position="65"/>
    </location>
    <ligand>
        <name>substrate</name>
    </ligand>
</feature>
<evidence type="ECO:0000256" key="1">
    <source>
        <dbReference type="ARBA" id="ARBA00008532"/>
    </source>
</evidence>
<gene>
    <name evidence="5" type="primary">100634484</name>
</gene>
<dbReference type="GO" id="GO:0006525">
    <property type="term" value="P:arginine metabolic process"/>
    <property type="evidence" value="ECO:0007669"/>
    <property type="project" value="TreeGrafter"/>
</dbReference>
<name>A0A1X7UN20_AMPQE</name>
<reference evidence="5" key="2">
    <citation type="submission" date="2017-05" db="UniProtKB">
        <authorList>
            <consortium name="EnsemblMetazoa"/>
        </authorList>
    </citation>
    <scope>IDENTIFICATION</scope>
</reference>
<comment type="similarity">
    <text evidence="1">Belongs to the DDAH family.</text>
</comment>
<dbReference type="Pfam" id="PF19420">
    <property type="entry name" value="DDAH_eukar"/>
    <property type="match status" value="1"/>
</dbReference>
<dbReference type="KEGG" id="aqu:100634484"/>
<dbReference type="eggNOG" id="ENOG502QWPA">
    <property type="taxonomic scope" value="Eukaryota"/>
</dbReference>
<dbReference type="EnsemblMetazoa" id="Aqu2.1.29051_001">
    <property type="protein sequence ID" value="Aqu2.1.29051_001"/>
    <property type="gene ID" value="Aqu2.1.29051"/>
</dbReference>
<keyword evidence="6" id="KW-1185">Reference proteome</keyword>
<dbReference type="GO" id="GO:0000052">
    <property type="term" value="P:citrulline metabolic process"/>
    <property type="evidence" value="ECO:0007669"/>
    <property type="project" value="TreeGrafter"/>
</dbReference>
<dbReference type="SUPFAM" id="SSF55909">
    <property type="entry name" value="Pentein"/>
    <property type="match status" value="1"/>
</dbReference>